<sequence precursor="true">MSKRLSFFIKKLVLLFSVIFMMLCSTELLVWITRNSSLMELVN</sequence>
<keyword evidence="1" id="KW-0812">Transmembrane</keyword>
<protein>
    <submittedName>
        <fullName evidence="2">Uncharacterized protein</fullName>
    </submittedName>
</protein>
<reference evidence="2" key="1">
    <citation type="submission" date="2018-04" db="EMBL/GenBank/DDBJ databases">
        <authorList>
            <person name="Go L.Y."/>
            <person name="Mitchell J.A."/>
        </authorList>
    </citation>
    <scope>NUCLEOTIDE SEQUENCE</scope>
    <source>
        <strain evidence="2">ARTV</strain>
    </source>
</reference>
<proteinExistence type="predicted"/>
<accession>A0A3B0MMN5</accession>
<evidence type="ECO:0000256" key="1">
    <source>
        <dbReference type="SAM" id="Phobius"/>
    </source>
</evidence>
<gene>
    <name evidence="2" type="ORF">ARTV_1554</name>
</gene>
<dbReference type="AlphaFoldDB" id="A0A3B0MMN5"/>
<feature type="transmembrane region" description="Helical" evidence="1">
    <location>
        <begin position="12"/>
        <end position="33"/>
    </location>
</feature>
<name>A0A3B0MMN5_9GAMM</name>
<dbReference type="EMBL" id="UFQR01000005">
    <property type="protein sequence ID" value="SSW95606.1"/>
    <property type="molecule type" value="Genomic_DNA"/>
</dbReference>
<keyword evidence="1" id="KW-0472">Membrane</keyword>
<evidence type="ECO:0000313" key="2">
    <source>
        <dbReference type="EMBL" id="SSW95606.1"/>
    </source>
</evidence>
<organism evidence="2">
    <name type="scientific">Arsenophonus endosymbiont of Trialeurodes vaporariorum</name>
    <dbReference type="NCBI Taxonomy" id="235567"/>
    <lineage>
        <taxon>Bacteria</taxon>
        <taxon>Pseudomonadati</taxon>
        <taxon>Pseudomonadota</taxon>
        <taxon>Gammaproteobacteria</taxon>
        <taxon>Enterobacterales</taxon>
        <taxon>Morganellaceae</taxon>
        <taxon>Arsenophonus</taxon>
    </lineage>
</organism>
<keyword evidence="1" id="KW-1133">Transmembrane helix</keyword>